<reference evidence="3" key="2">
    <citation type="submission" date="2020-10" db="UniProtKB">
        <authorList>
            <consortium name="WormBaseParasite"/>
        </authorList>
    </citation>
    <scope>IDENTIFICATION</scope>
</reference>
<organism evidence="2 3">
    <name type="scientific">Panagrellus redivivus</name>
    <name type="common">Microworm</name>
    <dbReference type="NCBI Taxonomy" id="6233"/>
    <lineage>
        <taxon>Eukaryota</taxon>
        <taxon>Metazoa</taxon>
        <taxon>Ecdysozoa</taxon>
        <taxon>Nematoda</taxon>
        <taxon>Chromadorea</taxon>
        <taxon>Rhabditida</taxon>
        <taxon>Tylenchina</taxon>
        <taxon>Panagrolaimomorpha</taxon>
        <taxon>Panagrolaimoidea</taxon>
        <taxon>Panagrolaimidae</taxon>
        <taxon>Panagrellus</taxon>
    </lineage>
</organism>
<name>A0A7E4W643_PANRE</name>
<feature type="chain" id="PRO_5028828428" evidence="1">
    <location>
        <begin position="23"/>
        <end position="104"/>
    </location>
</feature>
<keyword evidence="2" id="KW-1185">Reference proteome</keyword>
<feature type="signal peptide" evidence="1">
    <location>
        <begin position="1"/>
        <end position="22"/>
    </location>
</feature>
<dbReference type="WBParaSite" id="Pan_g8047.t1">
    <property type="protein sequence ID" value="Pan_g8047.t1"/>
    <property type="gene ID" value="Pan_g8047"/>
</dbReference>
<dbReference type="Proteomes" id="UP000492821">
    <property type="component" value="Unassembled WGS sequence"/>
</dbReference>
<proteinExistence type="predicted"/>
<evidence type="ECO:0000256" key="1">
    <source>
        <dbReference type="SAM" id="SignalP"/>
    </source>
</evidence>
<protein>
    <submittedName>
        <fullName evidence="3">RxLR effector protein</fullName>
    </submittedName>
</protein>
<keyword evidence="1" id="KW-0732">Signal</keyword>
<accession>A0A7E4W643</accession>
<dbReference type="AlphaFoldDB" id="A0A7E4W643"/>
<evidence type="ECO:0000313" key="3">
    <source>
        <dbReference type="WBParaSite" id="Pan_g8047.t1"/>
    </source>
</evidence>
<reference evidence="2" key="1">
    <citation type="journal article" date="2013" name="Genetics">
        <title>The draft genome and transcriptome of Panagrellus redivivus are shaped by the harsh demands of a free-living lifestyle.</title>
        <authorList>
            <person name="Srinivasan J."/>
            <person name="Dillman A.R."/>
            <person name="Macchietto M.G."/>
            <person name="Heikkinen L."/>
            <person name="Lakso M."/>
            <person name="Fracchia K.M."/>
            <person name="Antoshechkin I."/>
            <person name="Mortazavi A."/>
            <person name="Wong G."/>
            <person name="Sternberg P.W."/>
        </authorList>
    </citation>
    <scope>NUCLEOTIDE SEQUENCE [LARGE SCALE GENOMIC DNA]</scope>
    <source>
        <strain evidence="2">MT8872</strain>
    </source>
</reference>
<evidence type="ECO:0000313" key="2">
    <source>
        <dbReference type="Proteomes" id="UP000492821"/>
    </source>
</evidence>
<sequence>MQTGTILLFVAVYISCEVVVNAFEYDLAANSHNFAPNNDYVRNVGTRRDLSLRGAAGRIERPSAPRRLIQPPPLKRSVPLMTSEQMDDVYRWLAFYNQPALAEI</sequence>